<evidence type="ECO:0000259" key="6">
    <source>
        <dbReference type="Pfam" id="PF08281"/>
    </source>
</evidence>
<dbReference type="InterPro" id="IPR013325">
    <property type="entry name" value="RNA_pol_sigma_r2"/>
</dbReference>
<dbReference type="InterPro" id="IPR007627">
    <property type="entry name" value="RNA_pol_sigma70_r2"/>
</dbReference>
<keyword evidence="4" id="KW-0804">Transcription</keyword>
<dbReference type="InterPro" id="IPR036388">
    <property type="entry name" value="WH-like_DNA-bd_sf"/>
</dbReference>
<keyword evidence="3" id="KW-0731">Sigma factor</keyword>
<dbReference type="GO" id="GO:0016987">
    <property type="term" value="F:sigma factor activity"/>
    <property type="evidence" value="ECO:0007669"/>
    <property type="project" value="UniProtKB-KW"/>
</dbReference>
<dbReference type="InterPro" id="IPR014284">
    <property type="entry name" value="RNA_pol_sigma-70_dom"/>
</dbReference>
<dbReference type="GO" id="GO:0006352">
    <property type="term" value="P:DNA-templated transcription initiation"/>
    <property type="evidence" value="ECO:0007669"/>
    <property type="project" value="InterPro"/>
</dbReference>
<evidence type="ECO:0000259" key="5">
    <source>
        <dbReference type="Pfam" id="PF04542"/>
    </source>
</evidence>
<evidence type="ECO:0000313" key="8">
    <source>
        <dbReference type="Proteomes" id="UP000198748"/>
    </source>
</evidence>
<dbReference type="Proteomes" id="UP000198748">
    <property type="component" value="Unassembled WGS sequence"/>
</dbReference>
<evidence type="ECO:0000256" key="1">
    <source>
        <dbReference type="ARBA" id="ARBA00010641"/>
    </source>
</evidence>
<dbReference type="CDD" id="cd06171">
    <property type="entry name" value="Sigma70_r4"/>
    <property type="match status" value="1"/>
</dbReference>
<organism evidence="7 8">
    <name type="scientific">Dyadobacter soli</name>
    <dbReference type="NCBI Taxonomy" id="659014"/>
    <lineage>
        <taxon>Bacteria</taxon>
        <taxon>Pseudomonadati</taxon>
        <taxon>Bacteroidota</taxon>
        <taxon>Cytophagia</taxon>
        <taxon>Cytophagales</taxon>
        <taxon>Spirosomataceae</taxon>
        <taxon>Dyadobacter</taxon>
    </lineage>
</organism>
<accession>A0A1G7FBZ0</accession>
<keyword evidence="2" id="KW-0805">Transcription regulation</keyword>
<evidence type="ECO:0000256" key="2">
    <source>
        <dbReference type="ARBA" id="ARBA00023015"/>
    </source>
</evidence>
<comment type="similarity">
    <text evidence="1">Belongs to the sigma-70 factor family. ECF subfamily.</text>
</comment>
<dbReference type="Pfam" id="PF04542">
    <property type="entry name" value="Sigma70_r2"/>
    <property type="match status" value="1"/>
</dbReference>
<dbReference type="GO" id="GO:0003677">
    <property type="term" value="F:DNA binding"/>
    <property type="evidence" value="ECO:0007669"/>
    <property type="project" value="InterPro"/>
</dbReference>
<keyword evidence="8" id="KW-1185">Reference proteome</keyword>
<dbReference type="Pfam" id="PF08281">
    <property type="entry name" value="Sigma70_r4_2"/>
    <property type="match status" value="1"/>
</dbReference>
<evidence type="ECO:0000256" key="4">
    <source>
        <dbReference type="ARBA" id="ARBA00023163"/>
    </source>
</evidence>
<dbReference type="SUPFAM" id="SSF88659">
    <property type="entry name" value="Sigma3 and sigma4 domains of RNA polymerase sigma factors"/>
    <property type="match status" value="1"/>
</dbReference>
<dbReference type="Gene3D" id="1.10.10.10">
    <property type="entry name" value="Winged helix-like DNA-binding domain superfamily/Winged helix DNA-binding domain"/>
    <property type="match status" value="1"/>
</dbReference>
<proteinExistence type="inferred from homology"/>
<reference evidence="8" key="1">
    <citation type="submission" date="2016-10" db="EMBL/GenBank/DDBJ databases">
        <authorList>
            <person name="Varghese N."/>
            <person name="Submissions S."/>
        </authorList>
    </citation>
    <scope>NUCLEOTIDE SEQUENCE [LARGE SCALE GENOMIC DNA]</scope>
    <source>
        <strain evidence="8">DSM 25329</strain>
    </source>
</reference>
<dbReference type="PANTHER" id="PTHR43133:SF46">
    <property type="entry name" value="RNA POLYMERASE SIGMA-70 FACTOR ECF SUBFAMILY"/>
    <property type="match status" value="1"/>
</dbReference>
<evidence type="ECO:0000313" key="7">
    <source>
        <dbReference type="EMBL" id="SDE73413.1"/>
    </source>
</evidence>
<dbReference type="AlphaFoldDB" id="A0A1G7FBZ0"/>
<gene>
    <name evidence="7" type="ORF">SAMN04487996_106338</name>
</gene>
<name>A0A1G7FBZ0_9BACT</name>
<dbReference type="InterPro" id="IPR013249">
    <property type="entry name" value="RNA_pol_sigma70_r4_t2"/>
</dbReference>
<feature type="domain" description="RNA polymerase sigma factor 70 region 4 type 2" evidence="6">
    <location>
        <begin position="133"/>
        <end position="185"/>
    </location>
</feature>
<dbReference type="Gene3D" id="1.10.1740.10">
    <property type="match status" value="1"/>
</dbReference>
<dbReference type="PANTHER" id="PTHR43133">
    <property type="entry name" value="RNA POLYMERASE ECF-TYPE SIGMA FACTO"/>
    <property type="match status" value="1"/>
</dbReference>
<dbReference type="NCBIfam" id="TIGR02937">
    <property type="entry name" value="sigma70-ECF"/>
    <property type="match status" value="1"/>
</dbReference>
<dbReference type="STRING" id="659014.SAMN04487996_106338"/>
<sequence length="207" mass="24038">MRILLSKPPIRMGRILALFSQEAQLVKALRKEDPKAQRQLYDKYSHRMLALCFRYVCDDMAAEDVMVEGFLRVFEKINQFSGEGSFEGWIRRIMVNESLGYLRKQKRILEDNISDEANNIPDYTHADQNLETEELMALIEALPVGYRTVFNLYAIEGYAHIEIAQMMGITESTSKSQLHRARALLQKMVAEWENGYKKKVDYEKASC</sequence>
<dbReference type="InterPro" id="IPR039425">
    <property type="entry name" value="RNA_pol_sigma-70-like"/>
</dbReference>
<dbReference type="SUPFAM" id="SSF88946">
    <property type="entry name" value="Sigma2 domain of RNA polymerase sigma factors"/>
    <property type="match status" value="1"/>
</dbReference>
<feature type="domain" description="RNA polymerase sigma-70 region 2" evidence="5">
    <location>
        <begin position="40"/>
        <end position="107"/>
    </location>
</feature>
<evidence type="ECO:0000256" key="3">
    <source>
        <dbReference type="ARBA" id="ARBA00023082"/>
    </source>
</evidence>
<protein>
    <submittedName>
        <fullName evidence="7">RNA polymerase sigma-70 factor, ECF subfamily</fullName>
    </submittedName>
</protein>
<dbReference type="EMBL" id="FNAN01000006">
    <property type="protein sequence ID" value="SDE73413.1"/>
    <property type="molecule type" value="Genomic_DNA"/>
</dbReference>
<dbReference type="InterPro" id="IPR013324">
    <property type="entry name" value="RNA_pol_sigma_r3/r4-like"/>
</dbReference>